<dbReference type="PRINTS" id="PR00039">
    <property type="entry name" value="HTHLYSR"/>
</dbReference>
<dbReference type="PANTHER" id="PTHR30419:SF8">
    <property type="entry name" value="NITROGEN ASSIMILATION TRANSCRIPTIONAL ACTIVATOR-RELATED"/>
    <property type="match status" value="1"/>
</dbReference>
<reference evidence="8 9" key="1">
    <citation type="submission" date="2019-03" db="EMBL/GenBank/DDBJ databases">
        <title>Bradyrhizobium diversity isolated from nodules of Chamaecrista fasciculata.</title>
        <authorList>
            <person name="Klepa M.S."/>
            <person name="Urquiaga M.O."/>
            <person name="Hungria M."/>
            <person name="Delamuta J.R."/>
        </authorList>
    </citation>
    <scope>NUCLEOTIDE SEQUENCE [LARGE SCALE GENOMIC DNA]</scope>
    <source>
        <strain evidence="8 9">CNPSo 3448</strain>
    </source>
</reference>
<gene>
    <name evidence="8" type="ORF">E4K65_15965</name>
</gene>
<dbReference type="OrthoDB" id="8437302at2"/>
<feature type="domain" description="HTH lysR-type" evidence="7">
    <location>
        <begin position="3"/>
        <end position="60"/>
    </location>
</feature>
<dbReference type="InterPro" id="IPR005119">
    <property type="entry name" value="LysR_subst-bd"/>
</dbReference>
<keyword evidence="3" id="KW-0805">Transcription regulation</keyword>
<evidence type="ECO:0000256" key="3">
    <source>
        <dbReference type="ARBA" id="ARBA00023015"/>
    </source>
</evidence>
<evidence type="ECO:0000313" key="9">
    <source>
        <dbReference type="Proteomes" id="UP000297966"/>
    </source>
</evidence>
<dbReference type="Pfam" id="PF03466">
    <property type="entry name" value="LysR_substrate"/>
    <property type="match status" value="1"/>
</dbReference>
<feature type="compositionally biased region" description="Basic residues" evidence="6">
    <location>
        <begin position="312"/>
        <end position="321"/>
    </location>
</feature>
<organism evidence="8 9">
    <name type="scientific">Bradyrhizobium niftali</name>
    <dbReference type="NCBI Taxonomy" id="2560055"/>
    <lineage>
        <taxon>Bacteria</taxon>
        <taxon>Pseudomonadati</taxon>
        <taxon>Pseudomonadota</taxon>
        <taxon>Alphaproteobacteria</taxon>
        <taxon>Hyphomicrobiales</taxon>
        <taxon>Nitrobacteraceae</taxon>
        <taxon>Bradyrhizobium</taxon>
    </lineage>
</organism>
<dbReference type="PROSITE" id="PS50931">
    <property type="entry name" value="HTH_LYSR"/>
    <property type="match status" value="1"/>
</dbReference>
<comment type="caution">
    <text evidence="8">The sequence shown here is derived from an EMBL/GenBank/DDBJ whole genome shotgun (WGS) entry which is preliminary data.</text>
</comment>
<evidence type="ECO:0000256" key="1">
    <source>
        <dbReference type="ARBA" id="ARBA00003502"/>
    </source>
</evidence>
<dbReference type="EMBL" id="SPQT01000007">
    <property type="protein sequence ID" value="TFV47724.1"/>
    <property type="molecule type" value="Genomic_DNA"/>
</dbReference>
<dbReference type="PANTHER" id="PTHR30419">
    <property type="entry name" value="HTH-TYPE TRANSCRIPTIONAL REGULATOR YBHD"/>
    <property type="match status" value="1"/>
</dbReference>
<dbReference type="SUPFAM" id="SSF46785">
    <property type="entry name" value="Winged helix' DNA-binding domain"/>
    <property type="match status" value="1"/>
</dbReference>
<dbReference type="AlphaFoldDB" id="A0A4Y9LXW7"/>
<keyword evidence="9" id="KW-1185">Reference proteome</keyword>
<comment type="function">
    <text evidence="1">NodD regulates the expression of the nodABCFE genes which encode other nodulation proteins. NodD is also a negative regulator of its own expression. Binds flavonoids as inducers.</text>
</comment>
<evidence type="ECO:0000259" key="7">
    <source>
        <dbReference type="PROSITE" id="PS50931"/>
    </source>
</evidence>
<evidence type="ECO:0000256" key="6">
    <source>
        <dbReference type="SAM" id="MobiDB-lite"/>
    </source>
</evidence>
<sequence>MIPTMRQLEALVLVYRHGSLTKAAAEMRVTQSAVSLLIRQIEENFQLRLFDRTTRALRPTLACKDAIPIAERILAGANGLARHMSDLVEVKAGRTTIAVSAGVASALLPRVLARYRADYPDVRVEIFDVAPDDLLPFVTAGDAELGIGSVENADTPDVKIETITHSSLSAIGIKDGRFEKASRLTWDSLEKCNLIAMRRGTRIRSQIDDALARTGRQLKPNLEVSLITTALALTAEGAGISILPAHMLPVAQFPTLAAVPLSRPAIIRHVSLVSRADFVLSPAAQRFVETTRQLLSVRRAADRRGDVSAHSSPKKTRPRIQ</sequence>
<evidence type="ECO:0000313" key="8">
    <source>
        <dbReference type="EMBL" id="TFV47724.1"/>
    </source>
</evidence>
<dbReference type="InterPro" id="IPR050950">
    <property type="entry name" value="HTH-type_LysR_regulators"/>
</dbReference>
<dbReference type="CDD" id="cd08440">
    <property type="entry name" value="PBP2_LTTR_like_4"/>
    <property type="match status" value="1"/>
</dbReference>
<evidence type="ECO:0000256" key="2">
    <source>
        <dbReference type="ARBA" id="ARBA00009437"/>
    </source>
</evidence>
<dbReference type="GO" id="GO:0003700">
    <property type="term" value="F:DNA-binding transcription factor activity"/>
    <property type="evidence" value="ECO:0007669"/>
    <property type="project" value="InterPro"/>
</dbReference>
<dbReference type="RefSeq" id="WP_135174987.1">
    <property type="nucleotide sequence ID" value="NZ_SPQT01000007.1"/>
</dbReference>
<evidence type="ECO:0000256" key="4">
    <source>
        <dbReference type="ARBA" id="ARBA00023125"/>
    </source>
</evidence>
<dbReference type="Gene3D" id="1.10.10.10">
    <property type="entry name" value="Winged helix-like DNA-binding domain superfamily/Winged helix DNA-binding domain"/>
    <property type="match status" value="1"/>
</dbReference>
<feature type="region of interest" description="Disordered" evidence="6">
    <location>
        <begin position="299"/>
        <end position="321"/>
    </location>
</feature>
<comment type="similarity">
    <text evidence="2">Belongs to the LysR transcriptional regulatory family.</text>
</comment>
<dbReference type="Gene3D" id="3.40.190.290">
    <property type="match status" value="1"/>
</dbReference>
<dbReference type="GO" id="GO:0005829">
    <property type="term" value="C:cytosol"/>
    <property type="evidence" value="ECO:0007669"/>
    <property type="project" value="TreeGrafter"/>
</dbReference>
<dbReference type="Proteomes" id="UP000297966">
    <property type="component" value="Unassembled WGS sequence"/>
</dbReference>
<dbReference type="InterPro" id="IPR036390">
    <property type="entry name" value="WH_DNA-bd_sf"/>
</dbReference>
<evidence type="ECO:0000256" key="5">
    <source>
        <dbReference type="ARBA" id="ARBA00023163"/>
    </source>
</evidence>
<dbReference type="Pfam" id="PF00126">
    <property type="entry name" value="HTH_1"/>
    <property type="match status" value="1"/>
</dbReference>
<proteinExistence type="inferred from homology"/>
<dbReference type="InterPro" id="IPR000847">
    <property type="entry name" value="LysR_HTH_N"/>
</dbReference>
<dbReference type="GO" id="GO:0003677">
    <property type="term" value="F:DNA binding"/>
    <property type="evidence" value="ECO:0007669"/>
    <property type="project" value="UniProtKB-KW"/>
</dbReference>
<dbReference type="SUPFAM" id="SSF53850">
    <property type="entry name" value="Periplasmic binding protein-like II"/>
    <property type="match status" value="1"/>
</dbReference>
<dbReference type="InterPro" id="IPR036388">
    <property type="entry name" value="WH-like_DNA-bd_sf"/>
</dbReference>
<accession>A0A4Y9LXW7</accession>
<name>A0A4Y9LXW7_9BRAD</name>
<keyword evidence="5" id="KW-0804">Transcription</keyword>
<keyword evidence="4" id="KW-0238">DNA-binding</keyword>
<protein>
    <submittedName>
        <fullName evidence="8">LysR family transcriptional regulator</fullName>
    </submittedName>
</protein>